<dbReference type="InterPro" id="IPR000387">
    <property type="entry name" value="Tyr_Pase_dom"/>
</dbReference>
<feature type="compositionally biased region" description="Low complexity" evidence="17">
    <location>
        <begin position="613"/>
        <end position="647"/>
    </location>
</feature>
<evidence type="ECO:0000259" key="19">
    <source>
        <dbReference type="PROSITE" id="PS50056"/>
    </source>
</evidence>
<dbReference type="GO" id="GO:0060091">
    <property type="term" value="C:kinocilium"/>
    <property type="evidence" value="ECO:0007669"/>
    <property type="project" value="UniProtKB-SubCell"/>
</dbReference>
<evidence type="ECO:0000256" key="4">
    <source>
        <dbReference type="ARBA" id="ARBA00007315"/>
    </source>
</evidence>
<evidence type="ECO:0000259" key="18">
    <source>
        <dbReference type="PROSITE" id="PS50054"/>
    </source>
</evidence>
<dbReference type="GO" id="GO:0005634">
    <property type="term" value="C:nucleus"/>
    <property type="evidence" value="ECO:0007669"/>
    <property type="project" value="UniProtKB-SubCell"/>
</dbReference>
<dbReference type="FunFam" id="3.90.190.10:FF:000006">
    <property type="entry name" value="Dual specificity protein phosphatase CDC14B"/>
    <property type="match status" value="1"/>
</dbReference>
<keyword evidence="5" id="KW-0963">Cytoplasm</keyword>
<feature type="compositionally biased region" description="Low complexity" evidence="17">
    <location>
        <begin position="580"/>
        <end position="601"/>
    </location>
</feature>
<evidence type="ECO:0000256" key="11">
    <source>
        <dbReference type="ARBA" id="ARBA00023242"/>
    </source>
</evidence>
<evidence type="ECO:0000256" key="2">
    <source>
        <dbReference type="ARBA" id="ARBA00004300"/>
    </source>
</evidence>
<evidence type="ECO:0000256" key="6">
    <source>
        <dbReference type="ARBA" id="ARBA00022553"/>
    </source>
</evidence>
<name>A0AAE1K638_PETCI</name>
<comment type="similarity">
    <text evidence="4">Belongs to the protein-tyrosine phosphatase family. Non-receptor class CDC14 subfamily.</text>
</comment>
<feature type="region of interest" description="Disordered" evidence="17">
    <location>
        <begin position="554"/>
        <end position="691"/>
    </location>
</feature>
<accession>A0AAE1K638</accession>
<dbReference type="InterPro" id="IPR016130">
    <property type="entry name" value="Tyr_Pase_AS"/>
</dbReference>
<sequence length="1036" mass="113776">MEDSSEVLVCAAEYLKDRLYFVTLRTSGRPRSTANTHYFSIDDELVYENFYADFGPLNLAMLFRYCQKLNKKLKSLSLAKKKIVHYTTLDPQKRANAAFLIASYSIIYLKKTPEEAYKPLMGGNSPTFCPFRDAAYGMSTYNLTLLDCLHAIDKAFKLGFFDFNDFDVEEYEYYEKVQNGDFNWIIPGKFLAFCGPHSESKVKNGYTLHSPETYFSYFRKHNVTTVVRLNKKIYDASRFRAAGFEHYDMYFIDGSCPSDEIMREFLRVSENTEGGMAVHCKAGLGRTGSLIGCYMMKHYRFTAAEVIGWLRICRPGSIIGGQQQWLTSKQSSLWLEGDIFRGRNKNQNLNKKCEFGIYSAAYREHVANLRNTRNKNNCNNQNQKHLVVPQVGGSSSEGENEREENVQMVLSGVDTLKLDDHTLHNDNHDKYIEDVANSNNQPGSKDSETRLINGLSQGDRLNQLKASRAHSRSATTGRVHLEDKAHVRTKSTPLGGGGGGGGREVVLSPVKAGKVSALTTAHRDTARRPIRSTATATTKRHAWLLGSVYRGCSHRGSKTRGATSAPGLLSGSHSHTRTFSSISVGSGASSQGSDGSGSQTSARKAHLSSTTISTCSPLSKSSFPSSLSPSSSSKSHSVSSYQKSLYSGNDNKPSRASDFSNVGAGLLPDTENNGNIVDLPQSENNNCDDEQENFGLSLREKDRSGASAVGSGAHISALHSKPSGYRVVKGITNSNQLFHYRFSPVSSKKVPEDSSPSAASNTDFSDVSTTSKTSLKKHRVSPICKSGSPKDTSTYTDTPSCSQTPPTNTYNDKESDASVSPSDKEDKVLSCTPPPEGKNPPAELGNTTKGAKGVTKPRPVQAASENRTRREGKVSRSAPPELKRSTVEQRGGKNVVGISIRRSGRNANRDLGGKKSGGLKKRSHSPSNRDIGRSLKTRKSRSRVTSPEPIVSDASDKSKPDKNRDGGIKKKASQTHITEYYTIRKEKSTYKVIRTLPEDPPGERGSNTLRVWDSEGKRGNGAAVVTTRRTRHIFPE</sequence>
<organism evidence="20 21">
    <name type="scientific">Petrolisthes cinctipes</name>
    <name type="common">Flat porcelain crab</name>
    <dbReference type="NCBI Taxonomy" id="88211"/>
    <lineage>
        <taxon>Eukaryota</taxon>
        <taxon>Metazoa</taxon>
        <taxon>Ecdysozoa</taxon>
        <taxon>Arthropoda</taxon>
        <taxon>Crustacea</taxon>
        <taxon>Multicrustacea</taxon>
        <taxon>Malacostraca</taxon>
        <taxon>Eumalacostraca</taxon>
        <taxon>Eucarida</taxon>
        <taxon>Decapoda</taxon>
        <taxon>Pleocyemata</taxon>
        <taxon>Anomura</taxon>
        <taxon>Galatheoidea</taxon>
        <taxon>Porcellanidae</taxon>
        <taxon>Petrolisthes</taxon>
    </lineage>
</organism>
<evidence type="ECO:0000313" key="21">
    <source>
        <dbReference type="Proteomes" id="UP001286313"/>
    </source>
</evidence>
<evidence type="ECO:0000256" key="12">
    <source>
        <dbReference type="ARBA" id="ARBA00023273"/>
    </source>
</evidence>
<dbReference type="Pfam" id="PF14671">
    <property type="entry name" value="DSPn"/>
    <property type="match status" value="1"/>
</dbReference>
<dbReference type="GO" id="GO:0051301">
    <property type="term" value="P:cell division"/>
    <property type="evidence" value="ECO:0007669"/>
    <property type="project" value="UniProtKB-KW"/>
</dbReference>
<comment type="catalytic activity">
    <reaction evidence="15">
        <text>O-phospho-L-seryl-[protein] + H2O = L-seryl-[protein] + phosphate</text>
        <dbReference type="Rhea" id="RHEA:20629"/>
        <dbReference type="Rhea" id="RHEA-COMP:9863"/>
        <dbReference type="Rhea" id="RHEA-COMP:11604"/>
        <dbReference type="ChEBI" id="CHEBI:15377"/>
        <dbReference type="ChEBI" id="CHEBI:29999"/>
        <dbReference type="ChEBI" id="CHEBI:43474"/>
        <dbReference type="ChEBI" id="CHEBI:83421"/>
        <dbReference type="EC" id="3.1.3.16"/>
    </reaction>
</comment>
<evidence type="ECO:0000256" key="5">
    <source>
        <dbReference type="ARBA" id="ARBA00022490"/>
    </source>
</evidence>
<evidence type="ECO:0000256" key="3">
    <source>
        <dbReference type="ARBA" id="ARBA00004647"/>
    </source>
</evidence>
<dbReference type="PROSITE" id="PS00383">
    <property type="entry name" value="TYR_PHOSPHATASE_1"/>
    <property type="match status" value="1"/>
</dbReference>
<feature type="compositionally biased region" description="Polar residues" evidence="17">
    <location>
        <begin position="789"/>
        <end position="810"/>
    </location>
</feature>
<dbReference type="PROSITE" id="PS50056">
    <property type="entry name" value="TYR_PHOSPHATASE_2"/>
    <property type="match status" value="1"/>
</dbReference>
<evidence type="ECO:0000256" key="9">
    <source>
        <dbReference type="ARBA" id="ARBA00022912"/>
    </source>
</evidence>
<dbReference type="GO" id="GO:0005813">
    <property type="term" value="C:centrosome"/>
    <property type="evidence" value="ECO:0007669"/>
    <property type="project" value="UniProtKB-SubCell"/>
</dbReference>
<dbReference type="InterPro" id="IPR044506">
    <property type="entry name" value="CDC14_C"/>
</dbReference>
<keyword evidence="13" id="KW-0131">Cell cycle</keyword>
<evidence type="ECO:0000256" key="7">
    <source>
        <dbReference type="ARBA" id="ARBA00022618"/>
    </source>
</evidence>
<evidence type="ECO:0008006" key="22">
    <source>
        <dbReference type="Google" id="ProtNLM"/>
    </source>
</evidence>
<dbReference type="EMBL" id="JAWQEG010003642">
    <property type="protein sequence ID" value="KAK3865207.1"/>
    <property type="molecule type" value="Genomic_DNA"/>
</dbReference>
<reference evidence="20" key="1">
    <citation type="submission" date="2023-10" db="EMBL/GenBank/DDBJ databases">
        <title>Genome assemblies of two species of porcelain crab, Petrolisthes cinctipes and Petrolisthes manimaculis (Anomura: Porcellanidae).</title>
        <authorList>
            <person name="Angst P."/>
        </authorList>
    </citation>
    <scope>NUCLEOTIDE SEQUENCE</scope>
    <source>
        <strain evidence="20">PB745_01</strain>
        <tissue evidence="20">Gill</tissue>
    </source>
</reference>
<evidence type="ECO:0000256" key="16">
    <source>
        <dbReference type="ARBA" id="ARBA00048336"/>
    </source>
</evidence>
<dbReference type="SUPFAM" id="SSF52799">
    <property type="entry name" value="(Phosphotyrosine protein) phosphatases II"/>
    <property type="match status" value="2"/>
</dbReference>
<evidence type="ECO:0000256" key="15">
    <source>
        <dbReference type="ARBA" id="ARBA00047761"/>
    </source>
</evidence>
<feature type="region of interest" description="Disordered" evidence="17">
    <location>
        <begin position="995"/>
        <end position="1023"/>
    </location>
</feature>
<dbReference type="AlphaFoldDB" id="A0AAE1K638"/>
<keyword evidence="7" id="KW-0132">Cell division</keyword>
<dbReference type="Proteomes" id="UP001286313">
    <property type="component" value="Unassembled WGS sequence"/>
</dbReference>
<feature type="domain" description="Tyrosine specific protein phosphatases" evidence="19">
    <location>
        <begin position="263"/>
        <end position="325"/>
    </location>
</feature>
<keyword evidence="21" id="KW-1185">Reference proteome</keyword>
<dbReference type="Gene3D" id="3.90.190.10">
    <property type="entry name" value="Protein tyrosine phosphatase superfamily"/>
    <property type="match status" value="2"/>
</dbReference>
<dbReference type="InterPro" id="IPR029021">
    <property type="entry name" value="Prot-tyrosine_phosphatase-like"/>
</dbReference>
<dbReference type="InterPro" id="IPR020422">
    <property type="entry name" value="TYR_PHOSPHATASE_DUAL_dom"/>
</dbReference>
<protein>
    <recommendedName>
        <fullName evidence="22">Protein-tyrosine-phosphatase</fullName>
    </recommendedName>
</protein>
<dbReference type="CDD" id="cd14499">
    <property type="entry name" value="CDC14_C"/>
    <property type="match status" value="1"/>
</dbReference>
<dbReference type="InterPro" id="IPR050561">
    <property type="entry name" value="PTP"/>
</dbReference>
<dbReference type="GO" id="GO:0000922">
    <property type="term" value="C:spindle pole"/>
    <property type="evidence" value="ECO:0007669"/>
    <property type="project" value="UniProtKB-SubCell"/>
</dbReference>
<dbReference type="CDD" id="cd17657">
    <property type="entry name" value="CDC14_N"/>
    <property type="match status" value="1"/>
</dbReference>
<keyword evidence="8" id="KW-0378">Hydrolase</keyword>
<keyword evidence="10" id="KW-0206">Cytoskeleton</keyword>
<keyword evidence="9" id="KW-0904">Protein phosphatase</keyword>
<dbReference type="FunFam" id="3.90.190.10:FF:000032">
    <property type="entry name" value="dual specificity protein phosphatase CDC14A isoform X1"/>
    <property type="match status" value="1"/>
</dbReference>
<keyword evidence="11" id="KW-0539">Nucleus</keyword>
<keyword evidence="12" id="KW-0966">Cell projection</keyword>
<keyword evidence="6" id="KW-0597">Phosphoprotein</keyword>
<gene>
    <name evidence="20" type="ORF">Pcinc_029168</name>
</gene>
<dbReference type="InterPro" id="IPR029260">
    <property type="entry name" value="DSPn"/>
</dbReference>
<feature type="domain" description="Tyrosine-protein phosphatase" evidence="18">
    <location>
        <begin position="181"/>
        <end position="339"/>
    </location>
</feature>
<dbReference type="Pfam" id="PF22785">
    <property type="entry name" value="Tc-R-P"/>
    <property type="match status" value="1"/>
</dbReference>
<proteinExistence type="inferred from homology"/>
<feature type="compositionally biased region" description="Basic and acidic residues" evidence="17">
    <location>
        <begin position="811"/>
        <end position="828"/>
    </location>
</feature>
<feature type="region of interest" description="Disordered" evidence="17">
    <location>
        <begin position="467"/>
        <end position="504"/>
    </location>
</feature>
<dbReference type="PROSITE" id="PS50054">
    <property type="entry name" value="TYR_PHOSPHATASE_DUAL"/>
    <property type="match status" value="1"/>
</dbReference>
<comment type="subcellular location">
    <subcellularLocation>
        <location evidence="14">Cell projection</location>
        <location evidence="14">Kinocilium</location>
    </subcellularLocation>
    <subcellularLocation>
        <location evidence="2">Cytoplasm</location>
        <location evidence="2">Cytoskeleton</location>
        <location evidence="2">Microtubule organizing center</location>
        <location evidence="2">Centrosome</location>
    </subcellularLocation>
    <subcellularLocation>
        <location evidence="3">Cytoplasm</location>
        <location evidence="3">Cytoskeleton</location>
        <location evidence="3">Spindle pole</location>
    </subcellularLocation>
    <subcellularLocation>
        <location evidence="1">Nucleus</location>
    </subcellularLocation>
</comment>
<evidence type="ECO:0000256" key="17">
    <source>
        <dbReference type="SAM" id="MobiDB-lite"/>
    </source>
</evidence>
<dbReference type="GO" id="GO:0050877">
    <property type="term" value="P:nervous system process"/>
    <property type="evidence" value="ECO:0007669"/>
    <property type="project" value="UniProtKB-ARBA"/>
</dbReference>
<feature type="compositionally biased region" description="Gly residues" evidence="17">
    <location>
        <begin position="494"/>
        <end position="503"/>
    </location>
</feature>
<feature type="compositionally biased region" description="Basic and acidic residues" evidence="17">
    <location>
        <begin position="881"/>
        <end position="891"/>
    </location>
</feature>
<evidence type="ECO:0000256" key="10">
    <source>
        <dbReference type="ARBA" id="ARBA00023212"/>
    </source>
</evidence>
<dbReference type="PANTHER" id="PTHR23339">
    <property type="entry name" value="TYROSINE SPECIFIC PROTEIN PHOSPHATASE AND DUAL SPECIFICITY PROTEIN PHOSPHATASE"/>
    <property type="match status" value="1"/>
</dbReference>
<evidence type="ECO:0000256" key="13">
    <source>
        <dbReference type="ARBA" id="ARBA00023306"/>
    </source>
</evidence>
<evidence type="ECO:0000256" key="8">
    <source>
        <dbReference type="ARBA" id="ARBA00022801"/>
    </source>
</evidence>
<feature type="region of interest" description="Disordered" evidence="17">
    <location>
        <begin position="746"/>
        <end position="974"/>
    </location>
</feature>
<evidence type="ECO:0000256" key="14">
    <source>
        <dbReference type="ARBA" id="ARBA00037822"/>
    </source>
</evidence>
<dbReference type="GO" id="GO:0004722">
    <property type="term" value="F:protein serine/threonine phosphatase activity"/>
    <property type="evidence" value="ECO:0007669"/>
    <property type="project" value="UniProtKB-EC"/>
</dbReference>
<feature type="compositionally biased region" description="Polar residues" evidence="17">
    <location>
        <begin position="670"/>
        <end position="685"/>
    </location>
</feature>
<comment type="caution">
    <text evidence="20">The sequence shown here is derived from an EMBL/GenBank/DDBJ whole genome shotgun (WGS) entry which is preliminary data.</text>
</comment>
<comment type="catalytic activity">
    <reaction evidence="16">
        <text>O-phospho-L-threonyl-[protein] + H2O = L-threonyl-[protein] + phosphate</text>
        <dbReference type="Rhea" id="RHEA:47004"/>
        <dbReference type="Rhea" id="RHEA-COMP:11060"/>
        <dbReference type="Rhea" id="RHEA-COMP:11605"/>
        <dbReference type="ChEBI" id="CHEBI:15377"/>
        <dbReference type="ChEBI" id="CHEBI:30013"/>
        <dbReference type="ChEBI" id="CHEBI:43474"/>
        <dbReference type="ChEBI" id="CHEBI:61977"/>
        <dbReference type="EC" id="3.1.3.16"/>
    </reaction>
</comment>
<evidence type="ECO:0000256" key="1">
    <source>
        <dbReference type="ARBA" id="ARBA00004123"/>
    </source>
</evidence>
<feature type="compositionally biased region" description="Basic and acidic residues" evidence="17">
    <location>
        <begin position="954"/>
        <end position="968"/>
    </location>
</feature>
<feature type="compositionally biased region" description="Polar residues" evidence="17">
    <location>
        <begin position="754"/>
        <end position="773"/>
    </location>
</feature>
<evidence type="ECO:0000313" key="20">
    <source>
        <dbReference type="EMBL" id="KAK3865207.1"/>
    </source>
</evidence>